<dbReference type="EMBL" id="SDEE01000199">
    <property type="protein sequence ID" value="RXW19480.1"/>
    <property type="molecule type" value="Genomic_DNA"/>
</dbReference>
<dbReference type="InterPro" id="IPR019339">
    <property type="entry name" value="CIR_N_dom"/>
</dbReference>
<feature type="coiled-coil region" evidence="1">
    <location>
        <begin position="25"/>
        <end position="70"/>
    </location>
</feature>
<dbReference type="SMART" id="SM01083">
    <property type="entry name" value="Cir_N"/>
    <property type="match status" value="1"/>
</dbReference>
<feature type="region of interest" description="Disordered" evidence="2">
    <location>
        <begin position="118"/>
        <end position="253"/>
    </location>
</feature>
<dbReference type="PANTHER" id="PTHR22093">
    <property type="entry name" value="LEUKOCYTE RECEPTOR CLUSTER LRC MEMBER 1"/>
    <property type="match status" value="1"/>
</dbReference>
<dbReference type="Proteomes" id="UP000290288">
    <property type="component" value="Unassembled WGS sequence"/>
</dbReference>
<dbReference type="InterPro" id="IPR039875">
    <property type="entry name" value="LENG1-like"/>
</dbReference>
<protein>
    <recommendedName>
        <fullName evidence="3">CBF1-interacting co-repressor CIR N-terminal domain-containing protein</fullName>
    </recommendedName>
</protein>
<dbReference type="Pfam" id="PF10197">
    <property type="entry name" value="Cir_N"/>
    <property type="match status" value="1"/>
</dbReference>
<name>A0A4Q2DHT0_9AGAR</name>
<accession>A0A4Q2DHT0</accession>
<reference evidence="4 5" key="1">
    <citation type="submission" date="2019-01" db="EMBL/GenBank/DDBJ databases">
        <title>Draft genome sequence of Psathyrella aberdarensis IHI B618.</title>
        <authorList>
            <person name="Buettner E."/>
            <person name="Kellner H."/>
        </authorList>
    </citation>
    <scope>NUCLEOTIDE SEQUENCE [LARGE SCALE GENOMIC DNA]</scope>
    <source>
        <strain evidence="4 5">IHI B618</strain>
    </source>
</reference>
<dbReference type="PANTHER" id="PTHR22093:SF0">
    <property type="entry name" value="LEUKOCYTE RECEPTOR CLUSTER MEMBER 1"/>
    <property type="match status" value="1"/>
</dbReference>
<evidence type="ECO:0000256" key="2">
    <source>
        <dbReference type="SAM" id="MobiDB-lite"/>
    </source>
</evidence>
<feature type="compositionally biased region" description="Basic and acidic residues" evidence="2">
    <location>
        <begin position="216"/>
        <end position="233"/>
    </location>
</feature>
<feature type="compositionally biased region" description="Basic and acidic residues" evidence="2">
    <location>
        <begin position="156"/>
        <end position="170"/>
    </location>
</feature>
<dbReference type="OrthoDB" id="2159131at2759"/>
<evidence type="ECO:0000313" key="5">
    <source>
        <dbReference type="Proteomes" id="UP000290288"/>
    </source>
</evidence>
<sequence length="331" mass="37397">MGKLNIAHHKSYHPYRRDNIERVRRDEEEARLKEAKEEGRMLLADAESRIELLRERASISSNKNKKLRDDEKALEKQLKTGSSDTMSAAVAQLPTTNGHINFFEDLEQSSLASVIKVSKKTGPAETERGVPLAPSAKDMKPWYSERNADGEINEVPEDKRRRDEFRKSTHDPLTSITKQLASRTQTSTSPSSSRHQTRPTPSTSASTPKDQTQARLSRESSERQRALALIEKKRREKAGNQTPSTVYGGDDRGAGYSDQFNKMAVLEARRDRERPAIGDMNLRDTSMADLLGGLMVVRPPTTSRKQTVSQTRKVILNHEFRVRRTPSTFQA</sequence>
<organism evidence="4 5">
    <name type="scientific">Candolleomyces aberdarensis</name>
    <dbReference type="NCBI Taxonomy" id="2316362"/>
    <lineage>
        <taxon>Eukaryota</taxon>
        <taxon>Fungi</taxon>
        <taxon>Dikarya</taxon>
        <taxon>Basidiomycota</taxon>
        <taxon>Agaricomycotina</taxon>
        <taxon>Agaricomycetes</taxon>
        <taxon>Agaricomycetidae</taxon>
        <taxon>Agaricales</taxon>
        <taxon>Agaricineae</taxon>
        <taxon>Psathyrellaceae</taxon>
        <taxon>Candolleomyces</taxon>
    </lineage>
</organism>
<keyword evidence="5" id="KW-1185">Reference proteome</keyword>
<feature type="domain" description="CBF1-interacting co-repressor CIR N-terminal" evidence="3">
    <location>
        <begin position="11"/>
        <end position="47"/>
    </location>
</feature>
<proteinExistence type="predicted"/>
<comment type="caution">
    <text evidence="4">The sequence shown here is derived from an EMBL/GenBank/DDBJ whole genome shotgun (WGS) entry which is preliminary data.</text>
</comment>
<feature type="compositionally biased region" description="Low complexity" evidence="2">
    <location>
        <begin position="182"/>
        <end position="208"/>
    </location>
</feature>
<feature type="compositionally biased region" description="Polar residues" evidence="2">
    <location>
        <begin position="171"/>
        <end position="181"/>
    </location>
</feature>
<dbReference type="AlphaFoldDB" id="A0A4Q2DHT0"/>
<keyword evidence="1" id="KW-0175">Coiled coil</keyword>
<evidence type="ECO:0000256" key="1">
    <source>
        <dbReference type="SAM" id="Coils"/>
    </source>
</evidence>
<gene>
    <name evidence="4" type="ORF">EST38_g6379</name>
</gene>
<evidence type="ECO:0000313" key="4">
    <source>
        <dbReference type="EMBL" id="RXW19480.1"/>
    </source>
</evidence>
<evidence type="ECO:0000259" key="3">
    <source>
        <dbReference type="SMART" id="SM01083"/>
    </source>
</evidence>
<dbReference type="STRING" id="2316362.A0A4Q2DHT0"/>